<feature type="compositionally biased region" description="Acidic residues" evidence="1">
    <location>
        <begin position="1408"/>
        <end position="1422"/>
    </location>
</feature>
<dbReference type="EMBL" id="JADNRY010000001">
    <property type="protein sequence ID" value="KAF9078436.1"/>
    <property type="molecule type" value="Genomic_DNA"/>
</dbReference>
<feature type="compositionally biased region" description="Basic and acidic residues" evidence="1">
    <location>
        <begin position="1255"/>
        <end position="1264"/>
    </location>
</feature>
<feature type="region of interest" description="Disordered" evidence="1">
    <location>
        <begin position="1011"/>
        <end position="1045"/>
    </location>
</feature>
<feature type="compositionally biased region" description="Acidic residues" evidence="1">
    <location>
        <begin position="54"/>
        <end position="75"/>
    </location>
</feature>
<feature type="compositionally biased region" description="Basic residues" evidence="1">
    <location>
        <begin position="654"/>
        <end position="675"/>
    </location>
</feature>
<feature type="region of interest" description="Disordered" evidence="1">
    <location>
        <begin position="321"/>
        <end position="341"/>
    </location>
</feature>
<evidence type="ECO:0000313" key="5">
    <source>
        <dbReference type="Proteomes" id="UP000772434"/>
    </source>
</evidence>
<feature type="compositionally biased region" description="Basic and acidic residues" evidence="1">
    <location>
        <begin position="1388"/>
        <end position="1397"/>
    </location>
</feature>
<dbReference type="PANTHER" id="PTHR11199:SF0">
    <property type="entry name" value="LD34181P-RELATED"/>
    <property type="match status" value="1"/>
</dbReference>
<feature type="compositionally biased region" description="Acidic residues" evidence="1">
    <location>
        <begin position="681"/>
        <end position="695"/>
    </location>
</feature>
<sequence>MSSNSSPPGPRRSHRDKKPVKIFTIETESSTTNRKRKHAGTDDEGPVVLNGGDAVDDDDDPEQDEPNADGSDGEDGPPKKSRKKTKGQPAAKKARTAAPSTRKLKKPRVPKDPATTKSKKRATEAPNAPFDPAALTQATHISSDNPLFNAIVNPNAALQGTVEDFLESLGQDENQALAELVNMILRCCACNGTIDSDAAVDYDGVADVLDDLSEDLKKTTSPAGTYPLISKNLPFHNSKTKYSFRANLCEFISRLISASALLGPLYDSPLVDTLEVWLVPMSSSQIRSIRHTSTVIALEVETALSRVAKDVEKEVEVAGRMKEGEKKRARSKGATGSVKGKDKEIDAKLRDSKAKQKKLAEFIKEFIDGVFVHRIRDLEPVIRTEYPASSVRLAAIKALQVVYEGSGAGNGAKNKGRGDVAILPSVRHFTARFLPRLLQIARFDVDIGVRVALMTVLGCIDELALLPEDERDKLGTLVFSDEPRIRKAVGRFVSSAWDEWVEEKMGEVEVLPARGNATNGRGRGRGKGGAAAAKVTTNVIDQDKVGIKGLAHMLVRWGRVLDRERKPDENNEEEETEDGNEGQNGSSGDTDVVVVREIAAVLVTPSGNPGEVGRIGIAVEALWDDMDVVRDWEGILDMLVLDHSASGENNSSNKVRRSQASKNKSAAKKVSRRTSARADNQEDDDEDDDDGDDDNASTSTRVDQSWRLTEVEEGVLLEVLVASLQRTRRDDRDDSTGEPITQALIKALPRLFIKYQTDEIRIVAVLTLPTLMNLEVYLEMRETTAYISLWSDISKQFLTHTSSYVIATAAKTIVSHLLTNTAYELVRSLRDAVAGPVPLPSSPSRSTEDHFPRDIEICHLTEDEVLTLTAVVLRLTSLARHRDISSLIEENEGESIAVRRRVFSNPDRNTSPEEVKDRENLISQQDALLEKLIEYAVGTQVQGNGIVEGVKRAAFKILLNLHIMFSSSPSDPEEDFPSATLKMDDEVQWRCAGFIQAEVLRYSDAYTRTVNIGSGDEDSETENEDSEREGAEGQPKKTKASKKKISKEDDAEVDFSSRPILELEYVFIDVITTFLRALHAGVIQVRHGAILLAHYGMLGPAFDACVKMVVDMLKDEGLSNDNGQLIVLVATQTMKEAFNIFKKSPSHDETHLLALAKLISSCFLIRGSQLAVLRRLDAQHVLDNQANGIRSSSGDPPHKVAIVFFQALVPLVATVQSRDALKIKAHLDQAWVQAKIEPGTTKMWEPLRAYEKRLSAAMGKDKPSAPKARGKRRKKTGRLSSDGEESEVEKLVGDDNEPLSDAPPDPPQPRPRPRPRRAAANKSRETPSGGSNSESELEPFTPKSRPHPSAVYKSKAMASPTRAAEPNGVGTPVDIGKRPREDDEEDDRGQPEQDTPRPSRKRPRRDEDSDADAESADYEEAEAQASLPNGNQTDPAEAREPTPGADVQIRRKRIRH</sequence>
<feature type="compositionally biased region" description="Pro residues" evidence="1">
    <location>
        <begin position="1301"/>
        <end position="1310"/>
    </location>
</feature>
<feature type="region of interest" description="Disordered" evidence="1">
    <location>
        <begin position="1"/>
        <end position="130"/>
    </location>
</feature>
<dbReference type="SUPFAM" id="SSF48371">
    <property type="entry name" value="ARM repeat"/>
    <property type="match status" value="1"/>
</dbReference>
<dbReference type="Pfam" id="PF24571">
    <property type="entry name" value="HEAT_SCC3-SA"/>
    <property type="match status" value="1"/>
</dbReference>
<feature type="compositionally biased region" description="Basic residues" evidence="1">
    <location>
        <begin position="11"/>
        <end position="20"/>
    </location>
</feature>
<reference evidence="4" key="1">
    <citation type="submission" date="2020-11" db="EMBL/GenBank/DDBJ databases">
        <authorList>
            <consortium name="DOE Joint Genome Institute"/>
            <person name="Ahrendt S."/>
            <person name="Riley R."/>
            <person name="Andreopoulos W."/>
            <person name="Labutti K."/>
            <person name="Pangilinan J."/>
            <person name="Ruiz-Duenas F.J."/>
            <person name="Barrasa J.M."/>
            <person name="Sanchez-Garcia M."/>
            <person name="Camarero S."/>
            <person name="Miyauchi S."/>
            <person name="Serrano A."/>
            <person name="Linde D."/>
            <person name="Babiker R."/>
            <person name="Drula E."/>
            <person name="Ayuso-Fernandez I."/>
            <person name="Pacheco R."/>
            <person name="Padilla G."/>
            <person name="Ferreira P."/>
            <person name="Barriuso J."/>
            <person name="Kellner H."/>
            <person name="Castanera R."/>
            <person name="Alfaro M."/>
            <person name="Ramirez L."/>
            <person name="Pisabarro A.G."/>
            <person name="Kuo A."/>
            <person name="Tritt A."/>
            <person name="Lipzen A."/>
            <person name="He G."/>
            <person name="Yan M."/>
            <person name="Ng V."/>
            <person name="Cullen D."/>
            <person name="Martin F."/>
            <person name="Rosso M.-N."/>
            <person name="Henrissat B."/>
            <person name="Hibbett D."/>
            <person name="Martinez A.T."/>
            <person name="Grigoriev I.V."/>
        </authorList>
    </citation>
    <scope>NUCLEOTIDE SEQUENCE</scope>
    <source>
        <strain evidence="4">AH 40177</strain>
    </source>
</reference>
<evidence type="ECO:0000259" key="2">
    <source>
        <dbReference type="Pfam" id="PF08514"/>
    </source>
</evidence>
<name>A0A9P5UGI9_9AGAR</name>
<feature type="region of interest" description="Disordered" evidence="1">
    <location>
        <begin position="645"/>
        <end position="704"/>
    </location>
</feature>
<feature type="compositionally biased region" description="Basic residues" evidence="1">
    <location>
        <begin position="1268"/>
        <end position="1277"/>
    </location>
</feature>
<feature type="compositionally biased region" description="Basic residues" evidence="1">
    <location>
        <begin position="1036"/>
        <end position="1045"/>
    </location>
</feature>
<dbReference type="GO" id="GO:0000785">
    <property type="term" value="C:chromatin"/>
    <property type="evidence" value="ECO:0007669"/>
    <property type="project" value="TreeGrafter"/>
</dbReference>
<dbReference type="GO" id="GO:0005634">
    <property type="term" value="C:nucleus"/>
    <property type="evidence" value="ECO:0007669"/>
    <property type="project" value="TreeGrafter"/>
</dbReference>
<feature type="region of interest" description="Disordered" evidence="1">
    <location>
        <begin position="1255"/>
        <end position="1456"/>
    </location>
</feature>
<dbReference type="PANTHER" id="PTHR11199">
    <property type="entry name" value="STROMAL ANTIGEN"/>
    <property type="match status" value="1"/>
</dbReference>
<keyword evidence="5" id="KW-1185">Reference proteome</keyword>
<dbReference type="GO" id="GO:0003682">
    <property type="term" value="F:chromatin binding"/>
    <property type="evidence" value="ECO:0007669"/>
    <property type="project" value="TreeGrafter"/>
</dbReference>
<feature type="domain" description="STAG" evidence="2">
    <location>
        <begin position="225"/>
        <end position="333"/>
    </location>
</feature>
<dbReference type="Pfam" id="PF08514">
    <property type="entry name" value="STAG"/>
    <property type="match status" value="1"/>
</dbReference>
<proteinExistence type="predicted"/>
<dbReference type="GO" id="GO:0007062">
    <property type="term" value="P:sister chromatid cohesion"/>
    <property type="evidence" value="ECO:0007669"/>
    <property type="project" value="UniProtKB-ARBA"/>
</dbReference>
<feature type="compositionally biased region" description="Acidic residues" evidence="1">
    <location>
        <begin position="570"/>
        <end position="580"/>
    </location>
</feature>
<evidence type="ECO:0000256" key="1">
    <source>
        <dbReference type="SAM" id="MobiDB-lite"/>
    </source>
</evidence>
<dbReference type="InterPro" id="IPR013721">
    <property type="entry name" value="STAG"/>
</dbReference>
<accession>A0A9P5UGI9</accession>
<dbReference type="InterPro" id="IPR039662">
    <property type="entry name" value="Cohesin_Scc3/SA"/>
</dbReference>
<dbReference type="GO" id="GO:0008278">
    <property type="term" value="C:cohesin complex"/>
    <property type="evidence" value="ECO:0007669"/>
    <property type="project" value="TreeGrafter"/>
</dbReference>
<evidence type="ECO:0000313" key="4">
    <source>
        <dbReference type="EMBL" id="KAF9078436.1"/>
    </source>
</evidence>
<dbReference type="InterPro" id="IPR056396">
    <property type="entry name" value="HEAT_SCC3-SA"/>
</dbReference>
<evidence type="ECO:0000259" key="3">
    <source>
        <dbReference type="Pfam" id="PF24571"/>
    </source>
</evidence>
<feature type="compositionally biased region" description="Acidic residues" evidence="1">
    <location>
        <begin position="1015"/>
        <end position="1027"/>
    </location>
</feature>
<protein>
    <recommendedName>
        <fullName evidence="6">Condensin complex subunit 1</fullName>
    </recommendedName>
</protein>
<gene>
    <name evidence="4" type="ORF">BDP27DRAFT_1309581</name>
</gene>
<dbReference type="OrthoDB" id="498590at2759"/>
<feature type="region of interest" description="Disordered" evidence="1">
    <location>
        <begin position="565"/>
        <end position="589"/>
    </location>
</feature>
<organism evidence="4 5">
    <name type="scientific">Rhodocollybia butyracea</name>
    <dbReference type="NCBI Taxonomy" id="206335"/>
    <lineage>
        <taxon>Eukaryota</taxon>
        <taxon>Fungi</taxon>
        <taxon>Dikarya</taxon>
        <taxon>Basidiomycota</taxon>
        <taxon>Agaricomycotina</taxon>
        <taxon>Agaricomycetes</taxon>
        <taxon>Agaricomycetidae</taxon>
        <taxon>Agaricales</taxon>
        <taxon>Marasmiineae</taxon>
        <taxon>Omphalotaceae</taxon>
        <taxon>Rhodocollybia</taxon>
    </lineage>
</organism>
<dbReference type="InterPro" id="IPR016024">
    <property type="entry name" value="ARM-type_fold"/>
</dbReference>
<dbReference type="Proteomes" id="UP000772434">
    <property type="component" value="Unassembled WGS sequence"/>
</dbReference>
<evidence type="ECO:0008006" key="6">
    <source>
        <dbReference type="Google" id="ProtNLM"/>
    </source>
</evidence>
<comment type="caution">
    <text evidence="4">The sequence shown here is derived from an EMBL/GenBank/DDBJ whole genome shotgun (WGS) entry which is preliminary data.</text>
</comment>
<feature type="domain" description="Cohesin subunit SCC3/SA HEAT-repeats" evidence="3">
    <location>
        <begin position="738"/>
        <end position="825"/>
    </location>
</feature>